<reference evidence="2" key="1">
    <citation type="submission" date="2023-08" db="EMBL/GenBank/DDBJ databases">
        <title>Black Yeasts Isolated from many extreme environments.</title>
        <authorList>
            <person name="Coleine C."/>
            <person name="Stajich J.E."/>
            <person name="Selbmann L."/>
        </authorList>
    </citation>
    <scope>NUCLEOTIDE SEQUENCE</scope>
    <source>
        <strain evidence="2">CCFEE 5401</strain>
    </source>
</reference>
<dbReference type="AlphaFoldDB" id="A0AAN7YPY8"/>
<protein>
    <submittedName>
        <fullName evidence="2">Uncharacterized protein</fullName>
    </submittedName>
</protein>
<comment type="caution">
    <text evidence="2">The sequence shown here is derived from an EMBL/GenBank/DDBJ whole genome shotgun (WGS) entry which is preliminary data.</text>
</comment>
<sequence length="346" mass="37956">MDARAYLSSQGWLGDGHSLDQTGRGIKKPLLVSKKVDVLGIGLNKHQAVSDQWWLRAYDQGLKDFGSGKQSLLRQVQKHGVNRGGLYGRFVKGEGVAGTFGDSDGSAVSGTSTPVEVQPKIATAVSLDGIPSSTRLKRKPEGEGRDDKRSKKAKRTADDPRIKKLVRKAQRRGLIPRKSDDNVRPHEGLSPQKGDLGAIMKTLSASETYQKALKQSTSSREKSRKLGRKVIKREFERVARAHLYVAEPATTTEELAERRRRKEEKVAARLRKEGKMAEQKVKPGSEGTAGNLAQDTLSMSPAELAKYTRRAAKKGISVERYLKRLHAKQAAVDLVDTPATDEGGDV</sequence>
<dbReference type="Proteomes" id="UP001310890">
    <property type="component" value="Unassembled WGS sequence"/>
</dbReference>
<dbReference type="EMBL" id="JAVRRL010000020">
    <property type="protein sequence ID" value="KAK5113968.1"/>
    <property type="molecule type" value="Genomic_DNA"/>
</dbReference>
<proteinExistence type="predicted"/>
<feature type="compositionally biased region" description="Basic and acidic residues" evidence="1">
    <location>
        <begin position="177"/>
        <end position="187"/>
    </location>
</feature>
<name>A0AAN7YPY8_9PEZI</name>
<evidence type="ECO:0000313" key="3">
    <source>
        <dbReference type="Proteomes" id="UP001310890"/>
    </source>
</evidence>
<feature type="region of interest" description="Disordered" evidence="1">
    <location>
        <begin position="269"/>
        <end position="295"/>
    </location>
</feature>
<evidence type="ECO:0000256" key="1">
    <source>
        <dbReference type="SAM" id="MobiDB-lite"/>
    </source>
</evidence>
<gene>
    <name evidence="2" type="ORF">LTR62_003091</name>
</gene>
<feature type="compositionally biased region" description="Basic residues" evidence="1">
    <location>
        <begin position="163"/>
        <end position="175"/>
    </location>
</feature>
<feature type="region of interest" description="Disordered" evidence="1">
    <location>
        <begin position="126"/>
        <end position="194"/>
    </location>
</feature>
<organism evidence="2 3">
    <name type="scientific">Meristemomyces frigidus</name>
    <dbReference type="NCBI Taxonomy" id="1508187"/>
    <lineage>
        <taxon>Eukaryota</taxon>
        <taxon>Fungi</taxon>
        <taxon>Dikarya</taxon>
        <taxon>Ascomycota</taxon>
        <taxon>Pezizomycotina</taxon>
        <taxon>Dothideomycetes</taxon>
        <taxon>Dothideomycetidae</taxon>
        <taxon>Mycosphaerellales</taxon>
        <taxon>Teratosphaeriaceae</taxon>
        <taxon>Meristemomyces</taxon>
    </lineage>
</organism>
<evidence type="ECO:0000313" key="2">
    <source>
        <dbReference type="EMBL" id="KAK5113968.1"/>
    </source>
</evidence>
<accession>A0AAN7YPY8</accession>
<feature type="compositionally biased region" description="Basic and acidic residues" evidence="1">
    <location>
        <begin position="139"/>
        <end position="162"/>
    </location>
</feature>
<feature type="compositionally biased region" description="Basic and acidic residues" evidence="1">
    <location>
        <begin position="269"/>
        <end position="283"/>
    </location>
</feature>